<keyword evidence="2 4" id="KW-0808">Transferase</keyword>
<sequence length="375" mass="39032">MKTIVIATDSFKGSASSQEVAENLQRGLTAANPSLKIKKVPLADGGEGTVTAIVNATKGHLISTRVSGPTGSQIDAKWGQIDDQTAVIEMAAAAGYTQGQTTDVAVRSTYGVGELIEAALDHGVSKILLGLGGSSTNDGGVGMAQALGGHFYDRNGYEISRGIGGLKDLDKVDLTQIDHRMSTVQMIGLSDVENPLTGQLGATRIFGPQKGIQDEQIADFDARLQRLARLTAATVGKDLSQVPGAGAAGGLGFGVLAFLKGKLTSGIDEIMKLVDLKAMLCDADWVITGEGRIDSQTLSGKLPMGVAKLADSAKVPVIAVAGSLAADIQPLYDQGFDLIVSTTTRPLTVQEAIHQAPQLIEQTGFRIGKLIQLIN</sequence>
<comment type="similarity">
    <text evidence="1 4">Belongs to the glycerate kinase type-1 family.</text>
</comment>
<dbReference type="InterPro" id="IPR018197">
    <property type="entry name" value="Glycerate_kinase_RE-like"/>
</dbReference>
<dbReference type="PIRSF" id="PIRSF006078">
    <property type="entry name" value="GlxK"/>
    <property type="match status" value="1"/>
</dbReference>
<dbReference type="Pfam" id="PF02595">
    <property type="entry name" value="Gly_kinase"/>
    <property type="match status" value="1"/>
</dbReference>
<name>A0A4R5NIR5_LENBU</name>
<protein>
    <recommendedName>
        <fullName evidence="7">Glycerate kinase</fullName>
    </recommendedName>
</protein>
<dbReference type="NCBIfam" id="TIGR00045">
    <property type="entry name" value="glycerate kinase"/>
    <property type="match status" value="1"/>
</dbReference>
<dbReference type="GeneID" id="72461070"/>
<evidence type="ECO:0000256" key="4">
    <source>
        <dbReference type="PIRNR" id="PIRNR006078"/>
    </source>
</evidence>
<dbReference type="Gene3D" id="3.40.50.10350">
    <property type="entry name" value="Glycerate kinase, domain 1"/>
    <property type="match status" value="1"/>
</dbReference>
<dbReference type="AlphaFoldDB" id="A0A4R5NIR5"/>
<dbReference type="InterPro" id="IPR018193">
    <property type="entry name" value="Glyc_kinase_flavodox-like_fold"/>
</dbReference>
<dbReference type="PANTHER" id="PTHR21599:SF0">
    <property type="entry name" value="GLYCERATE KINASE"/>
    <property type="match status" value="1"/>
</dbReference>
<dbReference type="RefSeq" id="WP_013729121.1">
    <property type="nucleotide sequence ID" value="NZ_AZDM01000003.1"/>
</dbReference>
<dbReference type="InterPro" id="IPR036129">
    <property type="entry name" value="Glycerate_kinase_sf"/>
</dbReference>
<organism evidence="5 6">
    <name type="scientific">Lentilactobacillus buchneri DSM 20057</name>
    <dbReference type="NCBI Taxonomy" id="1423728"/>
    <lineage>
        <taxon>Bacteria</taxon>
        <taxon>Bacillati</taxon>
        <taxon>Bacillota</taxon>
        <taxon>Bacilli</taxon>
        <taxon>Lactobacillales</taxon>
        <taxon>Lactobacillaceae</taxon>
        <taxon>Lentilactobacillus</taxon>
    </lineage>
</organism>
<gene>
    <name evidence="5" type="ORF">C5L32_001397</name>
</gene>
<evidence type="ECO:0000256" key="1">
    <source>
        <dbReference type="ARBA" id="ARBA00006284"/>
    </source>
</evidence>
<dbReference type="Proteomes" id="UP000295181">
    <property type="component" value="Unassembled WGS sequence"/>
</dbReference>
<proteinExistence type="inferred from homology"/>
<dbReference type="EMBL" id="PUFP01000075">
    <property type="protein sequence ID" value="TDG74044.1"/>
    <property type="molecule type" value="Genomic_DNA"/>
</dbReference>
<dbReference type="PANTHER" id="PTHR21599">
    <property type="entry name" value="GLYCERATE KINASE"/>
    <property type="match status" value="1"/>
</dbReference>
<comment type="caution">
    <text evidence="5">The sequence shown here is derived from an EMBL/GenBank/DDBJ whole genome shotgun (WGS) entry which is preliminary data.</text>
</comment>
<keyword evidence="3 4" id="KW-0418">Kinase</keyword>
<dbReference type="GO" id="GO:0031388">
    <property type="term" value="P:organic acid phosphorylation"/>
    <property type="evidence" value="ECO:0007669"/>
    <property type="project" value="UniProtKB-UniRule"/>
</dbReference>
<dbReference type="SUPFAM" id="SSF110738">
    <property type="entry name" value="Glycerate kinase I"/>
    <property type="match status" value="1"/>
</dbReference>
<dbReference type="InterPro" id="IPR004381">
    <property type="entry name" value="Glycerate_kinase"/>
</dbReference>
<evidence type="ECO:0008006" key="7">
    <source>
        <dbReference type="Google" id="ProtNLM"/>
    </source>
</evidence>
<accession>A0A4R5NIR5</accession>
<evidence type="ECO:0000313" key="5">
    <source>
        <dbReference type="EMBL" id="TDG74044.1"/>
    </source>
</evidence>
<evidence type="ECO:0000313" key="6">
    <source>
        <dbReference type="Proteomes" id="UP000295181"/>
    </source>
</evidence>
<dbReference type="GO" id="GO:0008887">
    <property type="term" value="F:glycerate kinase activity"/>
    <property type="evidence" value="ECO:0007669"/>
    <property type="project" value="UniProtKB-UniRule"/>
</dbReference>
<evidence type="ECO:0000256" key="3">
    <source>
        <dbReference type="ARBA" id="ARBA00022777"/>
    </source>
</evidence>
<reference evidence="5 6" key="1">
    <citation type="journal article" date="2019" name="Appl. Microbiol. Biotechnol.">
        <title>Uncovering carbohydrate metabolism through a genotype-phenotype association study of 56 lactic acid bacteria genomes.</title>
        <authorList>
            <person name="Buron-Moles G."/>
            <person name="Chailyan A."/>
            <person name="Dolejs I."/>
            <person name="Forster J."/>
            <person name="Miks M.H."/>
        </authorList>
    </citation>
    <scope>NUCLEOTIDE SEQUENCE [LARGE SCALE GENOMIC DNA]</scope>
    <source>
        <strain evidence="5 6">ATCC 4005</strain>
    </source>
</reference>
<evidence type="ECO:0000256" key="2">
    <source>
        <dbReference type="ARBA" id="ARBA00022679"/>
    </source>
</evidence>
<dbReference type="Gene3D" id="3.90.1510.10">
    <property type="entry name" value="Glycerate kinase, domain 2"/>
    <property type="match status" value="1"/>
</dbReference>